<dbReference type="NCBIfam" id="TIGR00219">
    <property type="entry name" value="mreC"/>
    <property type="match status" value="1"/>
</dbReference>
<feature type="coiled-coil region" evidence="6">
    <location>
        <begin position="70"/>
        <end position="114"/>
    </location>
</feature>
<comment type="caution">
    <text evidence="10">The sequence shown here is derived from an EMBL/GenBank/DDBJ whole genome shotgun (WGS) entry which is preliminary data.</text>
</comment>
<feature type="region of interest" description="Disordered" evidence="7">
    <location>
        <begin position="286"/>
        <end position="316"/>
    </location>
</feature>
<evidence type="ECO:0000313" key="10">
    <source>
        <dbReference type="EMBL" id="TDX41833.1"/>
    </source>
</evidence>
<proteinExistence type="inferred from homology"/>
<evidence type="ECO:0000256" key="3">
    <source>
        <dbReference type="ARBA" id="ARBA00022960"/>
    </source>
</evidence>
<evidence type="ECO:0000256" key="5">
    <source>
        <dbReference type="PIRNR" id="PIRNR038471"/>
    </source>
</evidence>
<name>A0A4R8GIK9_9FIRM</name>
<evidence type="ECO:0000256" key="8">
    <source>
        <dbReference type="SAM" id="Phobius"/>
    </source>
</evidence>
<dbReference type="InterPro" id="IPR007221">
    <property type="entry name" value="MreC"/>
</dbReference>
<dbReference type="InterPro" id="IPR042175">
    <property type="entry name" value="Cell/Rod_MreC_2"/>
</dbReference>
<dbReference type="PIRSF" id="PIRSF038471">
    <property type="entry name" value="MreC"/>
    <property type="match status" value="1"/>
</dbReference>
<dbReference type="Gene3D" id="2.40.10.340">
    <property type="entry name" value="Rod shape-determining protein MreC, domain 1"/>
    <property type="match status" value="1"/>
</dbReference>
<keyword evidence="3 5" id="KW-0133">Cell shape</keyword>
<dbReference type="PANTHER" id="PTHR34138:SF1">
    <property type="entry name" value="CELL SHAPE-DETERMINING PROTEIN MREC"/>
    <property type="match status" value="1"/>
</dbReference>
<evidence type="ECO:0000259" key="9">
    <source>
        <dbReference type="Pfam" id="PF04085"/>
    </source>
</evidence>
<evidence type="ECO:0000313" key="11">
    <source>
        <dbReference type="Proteomes" id="UP000295472"/>
    </source>
</evidence>
<accession>A0A4R8GIK9</accession>
<evidence type="ECO:0000256" key="1">
    <source>
        <dbReference type="ARBA" id="ARBA00009369"/>
    </source>
</evidence>
<protein>
    <recommendedName>
        <fullName evidence="2 5">Cell shape-determining protein MreC</fullName>
    </recommendedName>
    <alternativeName>
        <fullName evidence="4 5">Cell shape protein MreC</fullName>
    </alternativeName>
</protein>
<keyword evidence="8" id="KW-1133">Transmembrane helix</keyword>
<evidence type="ECO:0000256" key="6">
    <source>
        <dbReference type="SAM" id="Coils"/>
    </source>
</evidence>
<dbReference type="Pfam" id="PF04085">
    <property type="entry name" value="MreC"/>
    <property type="match status" value="1"/>
</dbReference>
<comment type="similarity">
    <text evidence="1 5">Belongs to the MreC family.</text>
</comment>
<gene>
    <name evidence="10" type="ORF">C7954_12419</name>
</gene>
<evidence type="ECO:0000256" key="4">
    <source>
        <dbReference type="ARBA" id="ARBA00032089"/>
    </source>
</evidence>
<keyword evidence="8" id="KW-0472">Membrane</keyword>
<evidence type="ECO:0000256" key="7">
    <source>
        <dbReference type="SAM" id="MobiDB-lite"/>
    </source>
</evidence>
<dbReference type="InterPro" id="IPR055342">
    <property type="entry name" value="MreC_beta-barrel_core"/>
</dbReference>
<dbReference type="GeneID" id="57013274"/>
<sequence length="316" mass="35826">MFNFNRNTLITAVILISIILVFSFIYFTEIDLPIFNWLSDLIYNLISPIINLLNQLVESVKNFFITLFSIDEINQEIKELRQRNSVLERQILFLENINRENQRLRELLDFKEKVNYQMLGAEVIANSPSIWEKTITINRGSKDGLKARMPVISYQGYLVGRVENVGSSSAQVRLITDHNFVVGGIIARTDSREIGLVKGSGRDDRPNIMDSIAWDADLEKGDVVLTSGLSNNFPSGLKIGEVEAVETDNYGLSQKADINLFIHQITLEEVMIIKNFNSINRESIQSSENLQLENEAEINSDEESEENDGDSESEAN</sequence>
<organism evidence="10 11">
    <name type="scientific">Halanaerobium congolense</name>
    <dbReference type="NCBI Taxonomy" id="54121"/>
    <lineage>
        <taxon>Bacteria</taxon>
        <taxon>Bacillati</taxon>
        <taxon>Bacillota</taxon>
        <taxon>Clostridia</taxon>
        <taxon>Halanaerobiales</taxon>
        <taxon>Halanaerobiaceae</taxon>
        <taxon>Halanaerobium</taxon>
    </lineage>
</organism>
<dbReference type="Proteomes" id="UP000295472">
    <property type="component" value="Unassembled WGS sequence"/>
</dbReference>
<dbReference type="PANTHER" id="PTHR34138">
    <property type="entry name" value="CELL SHAPE-DETERMINING PROTEIN MREC"/>
    <property type="match status" value="1"/>
</dbReference>
<comment type="function">
    <text evidence="5">Involved in formation and maintenance of cell shape.</text>
</comment>
<dbReference type="AlphaFoldDB" id="A0A4R8GIK9"/>
<dbReference type="Gene3D" id="2.40.10.350">
    <property type="entry name" value="Rod shape-determining protein MreC, domain 2"/>
    <property type="match status" value="1"/>
</dbReference>
<dbReference type="RefSeq" id="WP_134059711.1">
    <property type="nucleotide sequence ID" value="NZ_SOEF01000024.1"/>
</dbReference>
<feature type="compositionally biased region" description="Acidic residues" evidence="7">
    <location>
        <begin position="294"/>
        <end position="316"/>
    </location>
</feature>
<keyword evidence="6" id="KW-0175">Coiled coil</keyword>
<dbReference type="GO" id="GO:0005886">
    <property type="term" value="C:plasma membrane"/>
    <property type="evidence" value="ECO:0007669"/>
    <property type="project" value="TreeGrafter"/>
</dbReference>
<feature type="domain" description="Rod shape-determining protein MreC beta-barrel core" evidence="9">
    <location>
        <begin position="123"/>
        <end position="274"/>
    </location>
</feature>
<evidence type="ECO:0000256" key="2">
    <source>
        <dbReference type="ARBA" id="ARBA00013855"/>
    </source>
</evidence>
<dbReference type="GO" id="GO:0008360">
    <property type="term" value="P:regulation of cell shape"/>
    <property type="evidence" value="ECO:0007669"/>
    <property type="project" value="UniProtKB-KW"/>
</dbReference>
<dbReference type="EMBL" id="SOEF01000024">
    <property type="protein sequence ID" value="TDX41833.1"/>
    <property type="molecule type" value="Genomic_DNA"/>
</dbReference>
<reference evidence="10 11" key="1">
    <citation type="submission" date="2019-03" db="EMBL/GenBank/DDBJ databases">
        <title>Subsurface microbial communities from deep shales in Ohio and West Virginia, USA.</title>
        <authorList>
            <person name="Wrighton K."/>
        </authorList>
    </citation>
    <scope>NUCLEOTIDE SEQUENCE [LARGE SCALE GENOMIC DNA]</scope>
    <source>
        <strain evidence="10 11">DSMZ 11287</strain>
    </source>
</reference>
<keyword evidence="8" id="KW-0812">Transmembrane</keyword>
<dbReference type="InterPro" id="IPR042177">
    <property type="entry name" value="Cell/Rod_1"/>
</dbReference>
<feature type="transmembrane region" description="Helical" evidence="8">
    <location>
        <begin position="7"/>
        <end position="28"/>
    </location>
</feature>